<organism evidence="1 2">
    <name type="scientific">Persea americana</name>
    <name type="common">Avocado</name>
    <dbReference type="NCBI Taxonomy" id="3435"/>
    <lineage>
        <taxon>Eukaryota</taxon>
        <taxon>Viridiplantae</taxon>
        <taxon>Streptophyta</taxon>
        <taxon>Embryophyta</taxon>
        <taxon>Tracheophyta</taxon>
        <taxon>Spermatophyta</taxon>
        <taxon>Magnoliopsida</taxon>
        <taxon>Magnoliidae</taxon>
        <taxon>Laurales</taxon>
        <taxon>Lauraceae</taxon>
        <taxon>Persea</taxon>
    </lineage>
</organism>
<keyword evidence="2" id="KW-1185">Reference proteome</keyword>
<comment type="caution">
    <text evidence="1">The sequence shown here is derived from an EMBL/GenBank/DDBJ whole genome shotgun (WGS) entry which is preliminary data.</text>
</comment>
<evidence type="ECO:0000313" key="1">
    <source>
        <dbReference type="EMBL" id="KAJ8643622.1"/>
    </source>
</evidence>
<evidence type="ECO:0000313" key="2">
    <source>
        <dbReference type="Proteomes" id="UP001234297"/>
    </source>
</evidence>
<reference evidence="1 2" key="1">
    <citation type="journal article" date="2022" name="Hortic Res">
        <title>A haplotype resolved chromosomal level avocado genome allows analysis of novel avocado genes.</title>
        <authorList>
            <person name="Nath O."/>
            <person name="Fletcher S.J."/>
            <person name="Hayward A."/>
            <person name="Shaw L.M."/>
            <person name="Masouleh A.K."/>
            <person name="Furtado A."/>
            <person name="Henry R.J."/>
            <person name="Mitter N."/>
        </authorList>
    </citation>
    <scope>NUCLEOTIDE SEQUENCE [LARGE SCALE GENOMIC DNA]</scope>
    <source>
        <strain evidence="2">cv. Hass</strain>
    </source>
</reference>
<dbReference type="Proteomes" id="UP001234297">
    <property type="component" value="Chromosome 2"/>
</dbReference>
<protein>
    <submittedName>
        <fullName evidence="1">Uncharacterized protein</fullName>
    </submittedName>
</protein>
<accession>A0ACC2MEN6</accession>
<name>A0ACC2MEN6_PERAE</name>
<dbReference type="EMBL" id="CM056810">
    <property type="protein sequence ID" value="KAJ8643622.1"/>
    <property type="molecule type" value="Genomic_DNA"/>
</dbReference>
<gene>
    <name evidence="1" type="ORF">MRB53_005370</name>
</gene>
<sequence length="105" mass="12252">MYEGEEIPKGIFSEAFPTLPKASIYPPWRRGHMLQRFARCIARWRLIKLRSIPRGRGRGRRRDSKGQEEQMKKPCMRYFKVRKPHLDGAAGVKNFSSIPVPDRVA</sequence>
<proteinExistence type="predicted"/>